<evidence type="ECO:0000313" key="1">
    <source>
        <dbReference type="EMBL" id="GII34491.1"/>
    </source>
</evidence>
<accession>A0A8J3XBE3</accession>
<dbReference type="EMBL" id="BOOO01000051">
    <property type="protein sequence ID" value="GII34491.1"/>
    <property type="molecule type" value="Genomic_DNA"/>
</dbReference>
<protein>
    <submittedName>
        <fullName evidence="1">Uncharacterized protein</fullName>
    </submittedName>
</protein>
<reference evidence="1 2" key="1">
    <citation type="submission" date="2021-01" db="EMBL/GenBank/DDBJ databases">
        <title>Whole genome shotgun sequence of Planotetraspora mira NBRC 15435.</title>
        <authorList>
            <person name="Komaki H."/>
            <person name="Tamura T."/>
        </authorList>
    </citation>
    <scope>NUCLEOTIDE SEQUENCE [LARGE SCALE GENOMIC DNA]</scope>
    <source>
        <strain evidence="1 2">NBRC 15435</strain>
    </source>
</reference>
<dbReference type="AlphaFoldDB" id="A0A8J3XBE3"/>
<organism evidence="1 2">
    <name type="scientific">Planotetraspora mira</name>
    <dbReference type="NCBI Taxonomy" id="58121"/>
    <lineage>
        <taxon>Bacteria</taxon>
        <taxon>Bacillati</taxon>
        <taxon>Actinomycetota</taxon>
        <taxon>Actinomycetes</taxon>
        <taxon>Streptosporangiales</taxon>
        <taxon>Streptosporangiaceae</taxon>
        <taxon>Planotetraspora</taxon>
    </lineage>
</organism>
<dbReference type="Proteomes" id="UP000650628">
    <property type="component" value="Unassembled WGS sequence"/>
</dbReference>
<gene>
    <name evidence="1" type="ORF">Pmi06nite_79330</name>
</gene>
<proteinExistence type="predicted"/>
<keyword evidence="2" id="KW-1185">Reference proteome</keyword>
<evidence type="ECO:0000313" key="2">
    <source>
        <dbReference type="Proteomes" id="UP000650628"/>
    </source>
</evidence>
<sequence length="70" mass="7681">MKWYCTTRGDTPASAAISRTVAIWRPRSAAIRQTASAIWRRRPAGSGAAGAGTGGFLRDRYARAWQAREQ</sequence>
<comment type="caution">
    <text evidence="1">The sequence shown here is derived from an EMBL/GenBank/DDBJ whole genome shotgun (WGS) entry which is preliminary data.</text>
</comment>
<name>A0A8J3XBE3_9ACTN</name>